<protein>
    <submittedName>
        <fullName evidence="1">Uncharacterized protein</fullName>
    </submittedName>
</protein>
<evidence type="ECO:0000313" key="2">
    <source>
        <dbReference type="Proteomes" id="UP001500751"/>
    </source>
</evidence>
<accession>A0ABN2V2Y0</accession>
<sequence>MTLVNRLAQFADAASIGEIAIGAQLADVERVHGETFDMIVSNRRAWPRLLGLGDAELWVCRCRRVNLICLQTWQAEVQLPYADRPGCEAFPGEPTYEDVIGALDAAEVAWAPYPPLTLPGQMAVRADTSGVEFVFVCDDDAPPLLNSVSVPGDNHTCPSTAPIPSTPLTDSES</sequence>
<reference evidence="1 2" key="1">
    <citation type="journal article" date="2019" name="Int. J. Syst. Evol. Microbiol.">
        <title>The Global Catalogue of Microorganisms (GCM) 10K type strain sequencing project: providing services to taxonomists for standard genome sequencing and annotation.</title>
        <authorList>
            <consortium name="The Broad Institute Genomics Platform"/>
            <consortium name="The Broad Institute Genome Sequencing Center for Infectious Disease"/>
            <person name="Wu L."/>
            <person name="Ma J."/>
        </authorList>
    </citation>
    <scope>NUCLEOTIDE SEQUENCE [LARGE SCALE GENOMIC DNA]</scope>
    <source>
        <strain evidence="1 2">JCM 16014</strain>
    </source>
</reference>
<dbReference type="Proteomes" id="UP001500751">
    <property type="component" value="Unassembled WGS sequence"/>
</dbReference>
<organism evidence="1 2">
    <name type="scientific">Catenulispora yoronensis</name>
    <dbReference type="NCBI Taxonomy" id="450799"/>
    <lineage>
        <taxon>Bacteria</taxon>
        <taxon>Bacillati</taxon>
        <taxon>Actinomycetota</taxon>
        <taxon>Actinomycetes</taxon>
        <taxon>Catenulisporales</taxon>
        <taxon>Catenulisporaceae</taxon>
        <taxon>Catenulispora</taxon>
    </lineage>
</organism>
<name>A0ABN2V2Y0_9ACTN</name>
<dbReference type="EMBL" id="BAAAQN010000046">
    <property type="protein sequence ID" value="GAA2048732.1"/>
    <property type="molecule type" value="Genomic_DNA"/>
</dbReference>
<keyword evidence="2" id="KW-1185">Reference proteome</keyword>
<comment type="caution">
    <text evidence="1">The sequence shown here is derived from an EMBL/GenBank/DDBJ whole genome shotgun (WGS) entry which is preliminary data.</text>
</comment>
<evidence type="ECO:0000313" key="1">
    <source>
        <dbReference type="EMBL" id="GAA2048732.1"/>
    </source>
</evidence>
<dbReference type="RefSeq" id="WP_344669326.1">
    <property type="nucleotide sequence ID" value="NZ_BAAAQN010000046.1"/>
</dbReference>
<gene>
    <name evidence="1" type="ORF">GCM10009839_63030</name>
</gene>
<proteinExistence type="predicted"/>